<accession>A0A9P9EQP1</accession>
<feature type="region of interest" description="Disordered" evidence="1">
    <location>
        <begin position="1"/>
        <end position="62"/>
    </location>
</feature>
<keyword evidence="3" id="KW-1185">Reference proteome</keyword>
<dbReference type="EMBL" id="JAGMUV010000010">
    <property type="protein sequence ID" value="KAH7142039.1"/>
    <property type="molecule type" value="Genomic_DNA"/>
</dbReference>
<dbReference type="OrthoDB" id="5153959at2759"/>
<sequence>MPQDPSGPVPVSESTPTSRPSHNPNCGMQGDQEYYTHTPGGDVTEAVSDDSDDDTDDDSYHAPRIWRKARRSSARLRCRSYTANPSALGGSHTSAHSIPSRLPSCNTHSNGEIQAPVSTFQEWHLENATFERVDIDGQAFFQIQFGWDPRISNHPATDGSSNTIHRSSTSKQAHRGLRRAMRFALTPEEDDLLINLKERQDGLTWSEIHSRFNDAFPRRRPRGSLQVHYCKLKDCNEVESSVVLSQDRPTAGPCQSLRNIRYREYKDDSNGLGESGGSAEGSDCFTVERLLVRTDNGDFPVLWPEGTTTWEPRSNILDKEMLDEFEKGYRDYDDGVDILNTRTISSVRQYLLH</sequence>
<gene>
    <name evidence="2" type="ORF">EDB81DRAFT_899531</name>
</gene>
<name>A0A9P9EQP1_9HYPO</name>
<feature type="compositionally biased region" description="Acidic residues" evidence="1">
    <location>
        <begin position="47"/>
        <end position="57"/>
    </location>
</feature>
<dbReference type="Pfam" id="PF13921">
    <property type="entry name" value="Myb_DNA-bind_6"/>
    <property type="match status" value="1"/>
</dbReference>
<reference evidence="2" key="1">
    <citation type="journal article" date="2021" name="Nat. Commun.">
        <title>Genetic determinants of endophytism in the Arabidopsis root mycobiome.</title>
        <authorList>
            <person name="Mesny F."/>
            <person name="Miyauchi S."/>
            <person name="Thiergart T."/>
            <person name="Pickel B."/>
            <person name="Atanasova L."/>
            <person name="Karlsson M."/>
            <person name="Huettel B."/>
            <person name="Barry K.W."/>
            <person name="Haridas S."/>
            <person name="Chen C."/>
            <person name="Bauer D."/>
            <person name="Andreopoulos W."/>
            <person name="Pangilinan J."/>
            <person name="LaButti K."/>
            <person name="Riley R."/>
            <person name="Lipzen A."/>
            <person name="Clum A."/>
            <person name="Drula E."/>
            <person name="Henrissat B."/>
            <person name="Kohler A."/>
            <person name="Grigoriev I.V."/>
            <person name="Martin F.M."/>
            <person name="Hacquard S."/>
        </authorList>
    </citation>
    <scope>NUCLEOTIDE SEQUENCE</scope>
    <source>
        <strain evidence="2">MPI-CAGE-AT-0147</strain>
    </source>
</reference>
<dbReference type="Proteomes" id="UP000738349">
    <property type="component" value="Unassembled WGS sequence"/>
</dbReference>
<protein>
    <recommendedName>
        <fullName evidence="4">Myb-like domain-containing protein</fullName>
    </recommendedName>
</protein>
<proteinExistence type="predicted"/>
<organism evidence="2 3">
    <name type="scientific">Dactylonectria macrodidyma</name>
    <dbReference type="NCBI Taxonomy" id="307937"/>
    <lineage>
        <taxon>Eukaryota</taxon>
        <taxon>Fungi</taxon>
        <taxon>Dikarya</taxon>
        <taxon>Ascomycota</taxon>
        <taxon>Pezizomycotina</taxon>
        <taxon>Sordariomycetes</taxon>
        <taxon>Hypocreomycetidae</taxon>
        <taxon>Hypocreales</taxon>
        <taxon>Nectriaceae</taxon>
        <taxon>Dactylonectria</taxon>
    </lineage>
</organism>
<evidence type="ECO:0008006" key="4">
    <source>
        <dbReference type="Google" id="ProtNLM"/>
    </source>
</evidence>
<evidence type="ECO:0000313" key="2">
    <source>
        <dbReference type="EMBL" id="KAH7142039.1"/>
    </source>
</evidence>
<comment type="caution">
    <text evidence="2">The sequence shown here is derived from an EMBL/GenBank/DDBJ whole genome shotgun (WGS) entry which is preliminary data.</text>
</comment>
<dbReference type="AlphaFoldDB" id="A0A9P9EQP1"/>
<evidence type="ECO:0000313" key="3">
    <source>
        <dbReference type="Proteomes" id="UP000738349"/>
    </source>
</evidence>
<feature type="compositionally biased region" description="Polar residues" evidence="1">
    <location>
        <begin position="12"/>
        <end position="26"/>
    </location>
</feature>
<evidence type="ECO:0000256" key="1">
    <source>
        <dbReference type="SAM" id="MobiDB-lite"/>
    </source>
</evidence>